<gene>
    <name evidence="5" type="ORF">DXC39_24415</name>
</gene>
<dbReference type="Pfam" id="PF19085">
    <property type="entry name" value="Choline_bind_2"/>
    <property type="match status" value="1"/>
</dbReference>
<dbReference type="EMBL" id="QSSQ01000034">
    <property type="protein sequence ID" value="RGL98326.1"/>
    <property type="molecule type" value="Genomic_DNA"/>
</dbReference>
<evidence type="ECO:0000313" key="5">
    <source>
        <dbReference type="EMBL" id="RGL98326.1"/>
    </source>
</evidence>
<reference evidence="5 6" key="1">
    <citation type="submission" date="2018-08" db="EMBL/GenBank/DDBJ databases">
        <title>A genome reference for cultivated species of the human gut microbiota.</title>
        <authorList>
            <person name="Zou Y."/>
            <person name="Xue W."/>
            <person name="Luo G."/>
        </authorList>
    </citation>
    <scope>NUCLEOTIDE SEQUENCE [LARGE SCALE GENOMIC DNA]</scope>
    <source>
        <strain evidence="5 6">TF05-11AC</strain>
    </source>
</reference>
<comment type="caution">
    <text evidence="5">The sequence shown here is derived from an EMBL/GenBank/DDBJ whole genome shotgun (WGS) entry which is preliminary data.</text>
</comment>
<feature type="domain" description="Transglutaminase-like" evidence="4">
    <location>
        <begin position="72"/>
        <end position="163"/>
    </location>
</feature>
<sequence>MKKHRRSATKLLLATIVLTAGMSITSWAMTAEEVTAKNPTSYTAGSNSIYGPSLNQEQLKAVAQATADFVTNNITEGMSNDQKIRAGYDYIKNNVTYVDWDKAVGANTAYGGLVTRQAACSGMTRGFIALMEAVDVKAYWIHATGNDHQWNMVEFNDGFYFIDIDANIASGGEFIYKAATHPYAYDTAAYPAIGSHSGANTSGTSSVTEGWKQDAAGWWYQNADGSYPANAWKQVNGKWYYFEANGYIAANKWINGTYYVGSDGAMLTNTTTPDGYQVGADGAWIQGAQSQVVNDGVHIYRASQDNADAGFWVDDEGFSSYMPETRNGIYCDVIDKRVSTLRFSSKIGNIDPQNHYILIYGAKYNSDLGTWVAYGNNGVPIRYEFEYDKAYSLDFTGNNLSAESLSKYCLDNDIIINVAVIDDNVVDANPEKTGMKAYICYANSNSISK</sequence>
<feature type="repeat" description="Cell wall-binding" evidence="2">
    <location>
        <begin position="229"/>
        <end position="248"/>
    </location>
</feature>
<evidence type="ECO:0000256" key="3">
    <source>
        <dbReference type="SAM" id="SignalP"/>
    </source>
</evidence>
<keyword evidence="3" id="KW-0732">Signal</keyword>
<evidence type="ECO:0000313" key="6">
    <source>
        <dbReference type="Proteomes" id="UP000261257"/>
    </source>
</evidence>
<protein>
    <recommendedName>
        <fullName evidence="4">Transglutaminase-like domain-containing protein</fullName>
    </recommendedName>
</protein>
<dbReference type="Pfam" id="PF01473">
    <property type="entry name" value="Choline_bind_1"/>
    <property type="match status" value="1"/>
</dbReference>
<dbReference type="SUPFAM" id="SSF54001">
    <property type="entry name" value="Cysteine proteinases"/>
    <property type="match status" value="1"/>
</dbReference>
<dbReference type="AlphaFoldDB" id="A0A3E4TZ89"/>
<evidence type="ECO:0000259" key="4">
    <source>
        <dbReference type="Pfam" id="PF01841"/>
    </source>
</evidence>
<dbReference type="Gene3D" id="2.10.270.10">
    <property type="entry name" value="Cholin Binding"/>
    <property type="match status" value="1"/>
</dbReference>
<name>A0A3E4TZ89_9FIRM</name>
<dbReference type="InterPro" id="IPR038765">
    <property type="entry name" value="Papain-like_cys_pep_sf"/>
</dbReference>
<feature type="chain" id="PRO_5039708479" description="Transglutaminase-like domain-containing protein" evidence="3">
    <location>
        <begin position="29"/>
        <end position="449"/>
    </location>
</feature>
<dbReference type="Proteomes" id="UP000261257">
    <property type="component" value="Unassembled WGS sequence"/>
</dbReference>
<dbReference type="Pfam" id="PF01841">
    <property type="entry name" value="Transglut_core"/>
    <property type="match status" value="1"/>
</dbReference>
<proteinExistence type="predicted"/>
<organism evidence="5 6">
    <name type="scientific">Hungatella hathewayi</name>
    <dbReference type="NCBI Taxonomy" id="154046"/>
    <lineage>
        <taxon>Bacteria</taxon>
        <taxon>Bacillati</taxon>
        <taxon>Bacillota</taxon>
        <taxon>Clostridia</taxon>
        <taxon>Lachnospirales</taxon>
        <taxon>Lachnospiraceae</taxon>
        <taxon>Hungatella</taxon>
    </lineage>
</organism>
<dbReference type="InterPro" id="IPR018337">
    <property type="entry name" value="Cell_wall/Cho-bd_repeat"/>
</dbReference>
<dbReference type="InterPro" id="IPR002931">
    <property type="entry name" value="Transglutaminase-like"/>
</dbReference>
<accession>A0A3E4TZ89</accession>
<dbReference type="PROSITE" id="PS51170">
    <property type="entry name" value="CW"/>
    <property type="match status" value="1"/>
</dbReference>
<evidence type="ECO:0000256" key="2">
    <source>
        <dbReference type="PROSITE-ProRule" id="PRU00591"/>
    </source>
</evidence>
<dbReference type="RefSeq" id="WP_003501789.1">
    <property type="nucleotide sequence ID" value="NZ_QRQF01000053.1"/>
</dbReference>
<keyword evidence="1" id="KW-0677">Repeat</keyword>
<evidence type="ECO:0000256" key="1">
    <source>
        <dbReference type="ARBA" id="ARBA00022737"/>
    </source>
</evidence>
<dbReference type="SUPFAM" id="SSF69360">
    <property type="entry name" value="Cell wall binding repeat"/>
    <property type="match status" value="1"/>
</dbReference>
<feature type="signal peptide" evidence="3">
    <location>
        <begin position="1"/>
        <end position="28"/>
    </location>
</feature>